<dbReference type="InterPro" id="IPR002078">
    <property type="entry name" value="Sigma_54_int"/>
</dbReference>
<dbReference type="FunFam" id="3.40.50.2300:FF:000018">
    <property type="entry name" value="DNA-binding transcriptional regulator NtrC"/>
    <property type="match status" value="1"/>
</dbReference>
<comment type="caution">
    <text evidence="11">The sequence shown here is derived from an EMBL/GenBank/DDBJ whole genome shotgun (WGS) entry which is preliminary data.</text>
</comment>
<dbReference type="SMART" id="SM00382">
    <property type="entry name" value="AAA"/>
    <property type="match status" value="1"/>
</dbReference>
<accession>A0A1Y2LAM0</accession>
<dbReference type="AlphaFoldDB" id="A0A1Y2LAM0"/>
<dbReference type="STRING" id="1293890.TALK_11275"/>
<dbReference type="PANTHER" id="PTHR32071">
    <property type="entry name" value="TRANSCRIPTIONAL REGULATORY PROTEIN"/>
    <property type="match status" value="1"/>
</dbReference>
<proteinExistence type="predicted"/>
<dbReference type="CDD" id="cd00009">
    <property type="entry name" value="AAA"/>
    <property type="match status" value="1"/>
</dbReference>
<dbReference type="PROSITE" id="PS50110">
    <property type="entry name" value="RESPONSE_REGULATORY"/>
    <property type="match status" value="1"/>
</dbReference>
<dbReference type="Pfam" id="PF00158">
    <property type="entry name" value="Sigma54_activat"/>
    <property type="match status" value="1"/>
</dbReference>
<evidence type="ECO:0000313" key="12">
    <source>
        <dbReference type="Proteomes" id="UP000193396"/>
    </source>
</evidence>
<dbReference type="InterPro" id="IPR001789">
    <property type="entry name" value="Sig_transdc_resp-reg_receiver"/>
</dbReference>
<evidence type="ECO:0000256" key="1">
    <source>
        <dbReference type="ARBA" id="ARBA00022553"/>
    </source>
</evidence>
<keyword evidence="5" id="KW-0805">Transcription regulation</keyword>
<dbReference type="GO" id="GO:0043565">
    <property type="term" value="F:sequence-specific DNA binding"/>
    <property type="evidence" value="ECO:0007669"/>
    <property type="project" value="InterPro"/>
</dbReference>
<dbReference type="SUPFAM" id="SSF46689">
    <property type="entry name" value="Homeodomain-like"/>
    <property type="match status" value="1"/>
</dbReference>
<keyword evidence="6" id="KW-0010">Activator</keyword>
<dbReference type="InterPro" id="IPR058031">
    <property type="entry name" value="AAA_lid_NorR"/>
</dbReference>
<dbReference type="Gene3D" id="3.40.50.2300">
    <property type="match status" value="1"/>
</dbReference>
<dbReference type="PRINTS" id="PR01590">
    <property type="entry name" value="HTHFIS"/>
</dbReference>
<dbReference type="SUPFAM" id="SSF52172">
    <property type="entry name" value="CheY-like"/>
    <property type="match status" value="1"/>
</dbReference>
<dbReference type="Pfam" id="PF25601">
    <property type="entry name" value="AAA_lid_14"/>
    <property type="match status" value="1"/>
</dbReference>
<dbReference type="Gene3D" id="3.40.50.300">
    <property type="entry name" value="P-loop containing nucleotide triphosphate hydrolases"/>
    <property type="match status" value="1"/>
</dbReference>
<evidence type="ECO:0000313" key="11">
    <source>
        <dbReference type="EMBL" id="OSQ47646.1"/>
    </source>
</evidence>
<dbReference type="PROSITE" id="PS50045">
    <property type="entry name" value="SIGMA54_INTERACT_4"/>
    <property type="match status" value="1"/>
</dbReference>
<dbReference type="FunFam" id="3.40.50.300:FF:000006">
    <property type="entry name" value="DNA-binding transcriptional regulator NtrC"/>
    <property type="match status" value="1"/>
</dbReference>
<name>A0A1Y2LAM0_9PROT</name>
<dbReference type="Pfam" id="PF02954">
    <property type="entry name" value="HTH_8"/>
    <property type="match status" value="1"/>
</dbReference>
<dbReference type="InterPro" id="IPR025943">
    <property type="entry name" value="Sigma_54_int_dom_ATP-bd_2"/>
</dbReference>
<evidence type="ECO:0000256" key="3">
    <source>
        <dbReference type="ARBA" id="ARBA00022840"/>
    </source>
</evidence>
<evidence type="ECO:0000256" key="4">
    <source>
        <dbReference type="ARBA" id="ARBA00023012"/>
    </source>
</evidence>
<dbReference type="SUPFAM" id="SSF52540">
    <property type="entry name" value="P-loop containing nucleoside triphosphate hydrolases"/>
    <property type="match status" value="1"/>
</dbReference>
<protein>
    <submittedName>
        <fullName evidence="11">Chemotaxis protein CheY</fullName>
    </submittedName>
</protein>
<dbReference type="InterPro" id="IPR027417">
    <property type="entry name" value="P-loop_NTPase"/>
</dbReference>
<dbReference type="SMART" id="SM00448">
    <property type="entry name" value="REC"/>
    <property type="match status" value="1"/>
</dbReference>
<dbReference type="PROSITE" id="PS00675">
    <property type="entry name" value="SIGMA54_INTERACT_1"/>
    <property type="match status" value="1"/>
</dbReference>
<dbReference type="InterPro" id="IPR009057">
    <property type="entry name" value="Homeodomain-like_sf"/>
</dbReference>
<feature type="domain" description="Sigma-54 factor interaction" evidence="9">
    <location>
        <begin position="143"/>
        <end position="373"/>
    </location>
</feature>
<gene>
    <name evidence="11" type="ORF">TALK_11275</name>
</gene>
<evidence type="ECO:0000256" key="5">
    <source>
        <dbReference type="ARBA" id="ARBA00023015"/>
    </source>
</evidence>
<dbReference type="RefSeq" id="WP_085618886.1">
    <property type="nucleotide sequence ID" value="NZ_JFKB01000007.1"/>
</dbReference>
<dbReference type="GO" id="GO:0005524">
    <property type="term" value="F:ATP binding"/>
    <property type="evidence" value="ECO:0007669"/>
    <property type="project" value="UniProtKB-KW"/>
</dbReference>
<evidence type="ECO:0000259" key="10">
    <source>
        <dbReference type="PROSITE" id="PS50110"/>
    </source>
</evidence>
<keyword evidence="1 8" id="KW-0597">Phosphoprotein</keyword>
<dbReference type="EMBL" id="JFKB01000007">
    <property type="protein sequence ID" value="OSQ47646.1"/>
    <property type="molecule type" value="Genomic_DNA"/>
</dbReference>
<dbReference type="InterPro" id="IPR003593">
    <property type="entry name" value="AAA+_ATPase"/>
</dbReference>
<keyword evidence="12" id="KW-1185">Reference proteome</keyword>
<dbReference type="Gene3D" id="1.10.10.60">
    <property type="entry name" value="Homeodomain-like"/>
    <property type="match status" value="1"/>
</dbReference>
<dbReference type="PROSITE" id="PS00676">
    <property type="entry name" value="SIGMA54_INTERACT_2"/>
    <property type="match status" value="1"/>
</dbReference>
<dbReference type="InterPro" id="IPR011006">
    <property type="entry name" value="CheY-like_superfamily"/>
</dbReference>
<dbReference type="Gene3D" id="1.10.8.60">
    <property type="match status" value="1"/>
</dbReference>
<keyword evidence="4" id="KW-0902">Two-component regulatory system</keyword>
<reference evidence="11 12" key="1">
    <citation type="submission" date="2014-03" db="EMBL/GenBank/DDBJ databases">
        <title>The draft genome sequence of Thalassospira alkalitolerans JCM 18968.</title>
        <authorList>
            <person name="Lai Q."/>
            <person name="Shao Z."/>
        </authorList>
    </citation>
    <scope>NUCLEOTIDE SEQUENCE [LARGE SCALE GENOMIC DNA]</scope>
    <source>
        <strain evidence="11 12">JCM 18968</strain>
    </source>
</reference>
<evidence type="ECO:0000256" key="7">
    <source>
        <dbReference type="ARBA" id="ARBA00023163"/>
    </source>
</evidence>
<dbReference type="InterPro" id="IPR002197">
    <property type="entry name" value="HTH_Fis"/>
</dbReference>
<evidence type="ECO:0000256" key="6">
    <source>
        <dbReference type="ARBA" id="ARBA00023159"/>
    </source>
</evidence>
<keyword evidence="3" id="KW-0067">ATP-binding</keyword>
<dbReference type="Pfam" id="PF00072">
    <property type="entry name" value="Response_reg"/>
    <property type="match status" value="1"/>
</dbReference>
<evidence type="ECO:0000259" key="9">
    <source>
        <dbReference type="PROSITE" id="PS50045"/>
    </source>
</evidence>
<evidence type="ECO:0000256" key="2">
    <source>
        <dbReference type="ARBA" id="ARBA00022741"/>
    </source>
</evidence>
<feature type="modified residue" description="4-aspartylphosphate" evidence="8">
    <location>
        <position position="55"/>
    </location>
</feature>
<dbReference type="GO" id="GO:0006355">
    <property type="term" value="P:regulation of DNA-templated transcription"/>
    <property type="evidence" value="ECO:0007669"/>
    <property type="project" value="InterPro"/>
</dbReference>
<keyword evidence="7" id="KW-0804">Transcription</keyword>
<dbReference type="Proteomes" id="UP000193396">
    <property type="component" value="Unassembled WGS sequence"/>
</dbReference>
<feature type="domain" description="Response regulatory" evidence="10">
    <location>
        <begin position="6"/>
        <end position="120"/>
    </location>
</feature>
<organism evidence="11 12">
    <name type="scientific">Thalassospira alkalitolerans</name>
    <dbReference type="NCBI Taxonomy" id="1293890"/>
    <lineage>
        <taxon>Bacteria</taxon>
        <taxon>Pseudomonadati</taxon>
        <taxon>Pseudomonadota</taxon>
        <taxon>Alphaproteobacteria</taxon>
        <taxon>Rhodospirillales</taxon>
        <taxon>Thalassospiraceae</taxon>
        <taxon>Thalassospira</taxon>
    </lineage>
</organism>
<dbReference type="OrthoDB" id="9770562at2"/>
<dbReference type="InterPro" id="IPR025662">
    <property type="entry name" value="Sigma_54_int_dom_ATP-bd_1"/>
</dbReference>
<dbReference type="GO" id="GO:0000160">
    <property type="term" value="P:phosphorelay signal transduction system"/>
    <property type="evidence" value="ECO:0007669"/>
    <property type="project" value="UniProtKB-KW"/>
</dbReference>
<keyword evidence="2" id="KW-0547">Nucleotide-binding</keyword>
<sequence length="459" mass="51053">MSKRISILIVDDEESFVRSLSFALRTEGMDVTGVHSGEDAFLVVRKQQFDIILLDLRLPGADGMEVLASIQKLDISIPVIMISAHGDTRAAVHAVKNGAADYLSKPFELDELIHTIKTTLDQSQVALELDYHRRRDVVPTNGLIGECAAMSALRTTIDRVAQSSASRILLLGESGTGKALVARAIHSQSPRKDRAFVEVNCAALPEQLIESELFGAEKGSYTGAHQKRTGLVRLADGGTLFLDEIGELPLALQAKFLHFLENGDYRPVGAERSASADVRVITATNRDLAEQVRLGHFREDLFYRLNVITIDIPALRERGEDILSLVTHFADRQAQAEGCHPIQFDTETREILHAHQWRGNVRELKNLIERLTILYPGKTISADLLPGEFHHQDDVHQTNEINRSTSPPHPQLQDRLDVTERHIVQDALEQADGHKGRAAEILGISRHALKRRLQRLGLQ</sequence>
<evidence type="ECO:0000256" key="8">
    <source>
        <dbReference type="PROSITE-ProRule" id="PRU00169"/>
    </source>
</evidence>